<keyword evidence="6" id="KW-1185">Reference proteome</keyword>
<dbReference type="SMART" id="SM00354">
    <property type="entry name" value="HTH_LACI"/>
    <property type="match status" value="1"/>
</dbReference>
<reference evidence="5" key="1">
    <citation type="submission" date="2021-01" db="EMBL/GenBank/DDBJ databases">
        <title>Whole genome shotgun sequence of Actinocatenispora rupis NBRC 107355.</title>
        <authorList>
            <person name="Komaki H."/>
            <person name="Tamura T."/>
        </authorList>
    </citation>
    <scope>NUCLEOTIDE SEQUENCE</scope>
    <source>
        <strain evidence="5">NBRC 107355</strain>
    </source>
</reference>
<proteinExistence type="predicted"/>
<dbReference type="CDD" id="cd01392">
    <property type="entry name" value="HTH_LacI"/>
    <property type="match status" value="1"/>
</dbReference>
<dbReference type="InterPro" id="IPR000843">
    <property type="entry name" value="HTH_LacI"/>
</dbReference>
<dbReference type="Pfam" id="PF00356">
    <property type="entry name" value="LacI"/>
    <property type="match status" value="1"/>
</dbReference>
<dbReference type="GO" id="GO:0000976">
    <property type="term" value="F:transcription cis-regulatory region binding"/>
    <property type="evidence" value="ECO:0007669"/>
    <property type="project" value="TreeGrafter"/>
</dbReference>
<dbReference type="EMBL" id="BOMB01000004">
    <property type="protein sequence ID" value="GID09909.1"/>
    <property type="molecule type" value="Genomic_DNA"/>
</dbReference>
<comment type="caution">
    <text evidence="5">The sequence shown here is derived from an EMBL/GenBank/DDBJ whole genome shotgun (WGS) entry which is preliminary data.</text>
</comment>
<dbReference type="Gene3D" id="3.40.50.2300">
    <property type="match status" value="2"/>
</dbReference>
<dbReference type="SUPFAM" id="SSF47413">
    <property type="entry name" value="lambda repressor-like DNA-binding domains"/>
    <property type="match status" value="1"/>
</dbReference>
<keyword evidence="1" id="KW-0805">Transcription regulation</keyword>
<protein>
    <submittedName>
        <fullName evidence="5">LacI family transcriptional regulator</fullName>
    </submittedName>
</protein>
<dbReference type="RefSeq" id="WP_203654956.1">
    <property type="nucleotide sequence ID" value="NZ_BAAAZM010000002.1"/>
</dbReference>
<keyword evidence="3" id="KW-0804">Transcription</keyword>
<dbReference type="SUPFAM" id="SSF53822">
    <property type="entry name" value="Periplasmic binding protein-like I"/>
    <property type="match status" value="1"/>
</dbReference>
<dbReference type="PANTHER" id="PTHR30146:SF138">
    <property type="entry name" value="TRANSCRIPTIONAL REGULATORY PROTEIN"/>
    <property type="match status" value="1"/>
</dbReference>
<dbReference type="PROSITE" id="PS50932">
    <property type="entry name" value="HTH_LACI_2"/>
    <property type="match status" value="1"/>
</dbReference>
<dbReference type="Pfam" id="PF13377">
    <property type="entry name" value="Peripla_BP_3"/>
    <property type="match status" value="1"/>
</dbReference>
<dbReference type="PANTHER" id="PTHR30146">
    <property type="entry name" value="LACI-RELATED TRANSCRIPTIONAL REPRESSOR"/>
    <property type="match status" value="1"/>
</dbReference>
<evidence type="ECO:0000256" key="3">
    <source>
        <dbReference type="ARBA" id="ARBA00023163"/>
    </source>
</evidence>
<evidence type="ECO:0000313" key="5">
    <source>
        <dbReference type="EMBL" id="GID09909.1"/>
    </source>
</evidence>
<feature type="domain" description="HTH lacI-type" evidence="4">
    <location>
        <begin position="6"/>
        <end position="61"/>
    </location>
</feature>
<organism evidence="5 6">
    <name type="scientific">Actinocatenispora rupis</name>
    <dbReference type="NCBI Taxonomy" id="519421"/>
    <lineage>
        <taxon>Bacteria</taxon>
        <taxon>Bacillati</taxon>
        <taxon>Actinomycetota</taxon>
        <taxon>Actinomycetes</taxon>
        <taxon>Micromonosporales</taxon>
        <taxon>Micromonosporaceae</taxon>
        <taxon>Actinocatenispora</taxon>
    </lineage>
</organism>
<accession>A0A8J3J4D9</accession>
<dbReference type="Gene3D" id="1.10.260.40">
    <property type="entry name" value="lambda repressor-like DNA-binding domains"/>
    <property type="match status" value="1"/>
</dbReference>
<evidence type="ECO:0000259" key="4">
    <source>
        <dbReference type="PROSITE" id="PS50932"/>
    </source>
</evidence>
<evidence type="ECO:0000256" key="2">
    <source>
        <dbReference type="ARBA" id="ARBA00023125"/>
    </source>
</evidence>
<dbReference type="InterPro" id="IPR028082">
    <property type="entry name" value="Peripla_BP_I"/>
</dbReference>
<dbReference type="InterPro" id="IPR046335">
    <property type="entry name" value="LacI/GalR-like_sensor"/>
</dbReference>
<gene>
    <name evidence="5" type="ORF">Aru02nite_07980</name>
</gene>
<evidence type="ECO:0000256" key="1">
    <source>
        <dbReference type="ARBA" id="ARBA00023015"/>
    </source>
</evidence>
<dbReference type="AlphaFoldDB" id="A0A8J3J4D9"/>
<evidence type="ECO:0000313" key="6">
    <source>
        <dbReference type="Proteomes" id="UP000612808"/>
    </source>
</evidence>
<dbReference type="InterPro" id="IPR010982">
    <property type="entry name" value="Lambda_DNA-bd_dom_sf"/>
</dbReference>
<dbReference type="Proteomes" id="UP000612808">
    <property type="component" value="Unassembled WGS sequence"/>
</dbReference>
<keyword evidence="2" id="KW-0238">DNA-binding</keyword>
<dbReference type="GO" id="GO:0003700">
    <property type="term" value="F:DNA-binding transcription factor activity"/>
    <property type="evidence" value="ECO:0007669"/>
    <property type="project" value="TreeGrafter"/>
</dbReference>
<sequence>MTTRRPTLATVAERVGVTAMTVSNAYNRPGKLSAELRERILDAARDLGYPGPHPVARSLRQGSTGAVGVVLGESLSYAFEDPGAVAFLGGVAESCTAAGRNLLLLATRTPAADAVAVVRDAAVDAFILWSTPRGHPLLSAVADRALPYVVHGSPRLAGVPYVGIDNRAAARALAAHVLAGGYRRLAVISFPLGLRRRDRLLTGVPPRRPAYQVSADRLAGYADAATAAGLDPARIPVYEVARNDRAHGRDAAAALLATRPRPTAILAMSDELALGALAHLADAGRGVPADLAVAGWDGTAGSRTAGLTTVGQSLHAQGRDCAHLVLSPGAMVPPADWTLLVRGSTAPRR</sequence>
<name>A0A8J3J4D9_9ACTN</name>